<reference evidence="2 3" key="1">
    <citation type="submission" date="2020-08" db="EMBL/GenBank/DDBJ databases">
        <title>Genomic Encyclopedia of Type Strains, Phase IV (KMG-IV): sequencing the most valuable type-strain genomes for metagenomic binning, comparative biology and taxonomic classification.</title>
        <authorList>
            <person name="Goeker M."/>
        </authorList>
    </citation>
    <scope>NUCLEOTIDE SEQUENCE [LARGE SCALE GENOMIC DNA]</scope>
    <source>
        <strain evidence="2 3">DSM 19512</strain>
    </source>
</reference>
<evidence type="ECO:0000313" key="2">
    <source>
        <dbReference type="EMBL" id="MBB3878052.1"/>
    </source>
</evidence>
<dbReference type="Pfam" id="PF09939">
    <property type="entry name" value="DUF2171"/>
    <property type="match status" value="1"/>
</dbReference>
<evidence type="ECO:0000313" key="3">
    <source>
        <dbReference type="Proteomes" id="UP000538670"/>
    </source>
</evidence>
<dbReference type="AlphaFoldDB" id="A0A7W6F1T8"/>
<dbReference type="InterPro" id="IPR018684">
    <property type="entry name" value="DUF2171"/>
</dbReference>
<name>A0A7W6F1T8_9SPHN</name>
<gene>
    <name evidence="2" type="ORF">GGR48_000455</name>
</gene>
<comment type="caution">
    <text evidence="2">The sequence shown here is derived from an EMBL/GenBank/DDBJ whole genome shotgun (WGS) entry which is preliminary data.</text>
</comment>
<dbReference type="Proteomes" id="UP000538670">
    <property type="component" value="Unassembled WGS sequence"/>
</dbReference>
<proteinExistence type="predicted"/>
<protein>
    <recommendedName>
        <fullName evidence="4">DUF2171 domain-containing protein</fullName>
    </recommendedName>
</protein>
<evidence type="ECO:0000256" key="1">
    <source>
        <dbReference type="SAM" id="MobiDB-lite"/>
    </source>
</evidence>
<dbReference type="RefSeq" id="WP_183950269.1">
    <property type="nucleotide sequence ID" value="NZ_CP189888.1"/>
</dbReference>
<evidence type="ECO:0008006" key="4">
    <source>
        <dbReference type="Google" id="ProtNLM"/>
    </source>
</evidence>
<sequence>MVDVSQIKEHAEVIGADGVHVGTVDHVQGDRIKLTKNDSPQTQDGQGAKHHYLPIGLVAEVEGDQVRLSATAQNAVDQFEEAE</sequence>
<accession>A0A7W6F1T8</accession>
<dbReference type="EMBL" id="JACIDH010000001">
    <property type="protein sequence ID" value="MBB3878052.1"/>
    <property type="molecule type" value="Genomic_DNA"/>
</dbReference>
<keyword evidence="3" id="KW-1185">Reference proteome</keyword>
<organism evidence="2 3">
    <name type="scientific">Sphingomonas pseudosanguinis</name>
    <dbReference type="NCBI Taxonomy" id="413712"/>
    <lineage>
        <taxon>Bacteria</taxon>
        <taxon>Pseudomonadati</taxon>
        <taxon>Pseudomonadota</taxon>
        <taxon>Alphaproteobacteria</taxon>
        <taxon>Sphingomonadales</taxon>
        <taxon>Sphingomonadaceae</taxon>
        <taxon>Sphingomonas</taxon>
    </lineage>
</organism>
<feature type="region of interest" description="Disordered" evidence="1">
    <location>
        <begin position="29"/>
        <end position="50"/>
    </location>
</feature>